<gene>
    <name evidence="2" type="ORF">SVIM_LOCUS276311</name>
</gene>
<keyword evidence="1" id="KW-0732">Signal</keyword>
<reference evidence="2" key="1">
    <citation type="submission" date="2019-03" db="EMBL/GenBank/DDBJ databases">
        <authorList>
            <person name="Mank J."/>
            <person name="Almeida P."/>
        </authorList>
    </citation>
    <scope>NUCLEOTIDE SEQUENCE</scope>
    <source>
        <strain evidence="2">78183</strain>
    </source>
</reference>
<feature type="chain" id="PRO_5026710115" evidence="1">
    <location>
        <begin position="27"/>
        <end position="127"/>
    </location>
</feature>
<feature type="signal peptide" evidence="1">
    <location>
        <begin position="1"/>
        <end position="26"/>
    </location>
</feature>
<evidence type="ECO:0000256" key="1">
    <source>
        <dbReference type="SAM" id="SignalP"/>
    </source>
</evidence>
<evidence type="ECO:0000313" key="2">
    <source>
        <dbReference type="EMBL" id="VFU44721.1"/>
    </source>
</evidence>
<protein>
    <submittedName>
        <fullName evidence="2">Uncharacterized protein</fullName>
    </submittedName>
</protein>
<dbReference type="AlphaFoldDB" id="A0A6N2LUD5"/>
<name>A0A6N2LUD5_SALVM</name>
<organism evidence="2">
    <name type="scientific">Salix viminalis</name>
    <name type="common">Common osier</name>
    <name type="synonym">Basket willow</name>
    <dbReference type="NCBI Taxonomy" id="40686"/>
    <lineage>
        <taxon>Eukaryota</taxon>
        <taxon>Viridiplantae</taxon>
        <taxon>Streptophyta</taxon>
        <taxon>Embryophyta</taxon>
        <taxon>Tracheophyta</taxon>
        <taxon>Spermatophyta</taxon>
        <taxon>Magnoliopsida</taxon>
        <taxon>eudicotyledons</taxon>
        <taxon>Gunneridae</taxon>
        <taxon>Pentapetalae</taxon>
        <taxon>rosids</taxon>
        <taxon>fabids</taxon>
        <taxon>Malpighiales</taxon>
        <taxon>Salicaceae</taxon>
        <taxon>Saliceae</taxon>
        <taxon>Salix</taxon>
    </lineage>
</organism>
<dbReference type="EMBL" id="CAADRP010001608">
    <property type="protein sequence ID" value="VFU44721.1"/>
    <property type="molecule type" value="Genomic_DNA"/>
</dbReference>
<accession>A0A6N2LUD5</accession>
<proteinExistence type="predicted"/>
<sequence>MTMQKLMENLLMTFLMLLQLLRTCWSRQARFKIRSHQGEVGVIKLFSSDCSMLGEGHGGSPPVIGLPKHWLSRTGRRDELSSPKEANEGLYDNFSETQTDSQVVGYEEDLTGRQMLIDRVRTRSSMA</sequence>